<dbReference type="EMBL" id="BMAV01027665">
    <property type="protein sequence ID" value="GFS61256.1"/>
    <property type="molecule type" value="Genomic_DNA"/>
</dbReference>
<comment type="caution">
    <text evidence="7">The sequence shown here is derived from an EMBL/GenBank/DDBJ whole genome shotgun (WGS) entry which is preliminary data.</text>
</comment>
<reference evidence="7" key="1">
    <citation type="submission" date="2020-08" db="EMBL/GenBank/DDBJ databases">
        <title>Multicomponent nature underlies the extraordinary mechanical properties of spider dragline silk.</title>
        <authorList>
            <person name="Kono N."/>
            <person name="Nakamura H."/>
            <person name="Mori M."/>
            <person name="Yoshida Y."/>
            <person name="Ohtoshi R."/>
            <person name="Malay A.D."/>
            <person name="Moran D.A.P."/>
            <person name="Tomita M."/>
            <person name="Numata K."/>
            <person name="Arakawa K."/>
        </authorList>
    </citation>
    <scope>NUCLEOTIDE SEQUENCE</scope>
</reference>
<dbReference type="GO" id="GO:0034475">
    <property type="term" value="P:U4 snRNA 3'-end processing"/>
    <property type="evidence" value="ECO:0007669"/>
    <property type="project" value="TreeGrafter"/>
</dbReference>
<dbReference type="SUPFAM" id="SSF55666">
    <property type="entry name" value="Ribonuclease PH domain 2-like"/>
    <property type="match status" value="1"/>
</dbReference>
<dbReference type="GO" id="GO:0071051">
    <property type="term" value="P:poly(A)-dependent snoRNA 3'-end processing"/>
    <property type="evidence" value="ECO:0007669"/>
    <property type="project" value="TreeGrafter"/>
</dbReference>
<dbReference type="GO" id="GO:0016075">
    <property type="term" value="P:rRNA catabolic process"/>
    <property type="evidence" value="ECO:0007669"/>
    <property type="project" value="TreeGrafter"/>
</dbReference>
<dbReference type="InterPro" id="IPR036345">
    <property type="entry name" value="ExoRNase_PH_dom2_sf"/>
</dbReference>
<dbReference type="CDD" id="cd11372">
    <property type="entry name" value="RNase_PH_RRP46"/>
    <property type="match status" value="1"/>
</dbReference>
<dbReference type="InterPro" id="IPR020568">
    <property type="entry name" value="Ribosomal_Su5_D2-typ_SF"/>
</dbReference>
<keyword evidence="3" id="KW-0698">rRNA processing</keyword>
<dbReference type="PANTHER" id="PTHR11953">
    <property type="entry name" value="EXOSOME COMPLEX COMPONENT"/>
    <property type="match status" value="1"/>
</dbReference>
<comment type="similarity">
    <text evidence="2">Belongs to the RNase PH family.</text>
</comment>
<keyword evidence="8" id="KW-1185">Reference proteome</keyword>
<gene>
    <name evidence="7" type="primary">Exosc5</name>
    <name evidence="7" type="ORF">TNIN_128421</name>
</gene>
<dbReference type="GO" id="GO:0000176">
    <property type="term" value="C:nuclear exosome (RNase complex)"/>
    <property type="evidence" value="ECO:0007669"/>
    <property type="project" value="TreeGrafter"/>
</dbReference>
<dbReference type="SUPFAM" id="SSF54211">
    <property type="entry name" value="Ribosomal protein S5 domain 2-like"/>
    <property type="match status" value="1"/>
</dbReference>
<evidence type="ECO:0000313" key="8">
    <source>
        <dbReference type="Proteomes" id="UP000886998"/>
    </source>
</evidence>
<protein>
    <submittedName>
        <fullName evidence="7">Exosome complex component RRP46</fullName>
    </submittedName>
</protein>
<evidence type="ECO:0000313" key="7">
    <source>
        <dbReference type="EMBL" id="GFS61256.1"/>
    </source>
</evidence>
<dbReference type="InterPro" id="IPR050080">
    <property type="entry name" value="RNase_PH"/>
</dbReference>
<keyword evidence="5" id="KW-0539">Nucleus</keyword>
<dbReference type="OrthoDB" id="27298at2759"/>
<dbReference type="Gene3D" id="3.30.230.70">
    <property type="entry name" value="GHMP Kinase, N-terminal domain"/>
    <property type="match status" value="1"/>
</dbReference>
<dbReference type="GO" id="GO:0006364">
    <property type="term" value="P:rRNA processing"/>
    <property type="evidence" value="ECO:0007669"/>
    <property type="project" value="UniProtKB-KW"/>
</dbReference>
<evidence type="ECO:0000256" key="1">
    <source>
        <dbReference type="ARBA" id="ARBA00004123"/>
    </source>
</evidence>
<dbReference type="Pfam" id="PF01138">
    <property type="entry name" value="RNase_PH"/>
    <property type="match status" value="1"/>
</dbReference>
<proteinExistence type="inferred from homology"/>
<dbReference type="GO" id="GO:0000177">
    <property type="term" value="C:cytoplasmic exosome (RNase complex)"/>
    <property type="evidence" value="ECO:0007669"/>
    <property type="project" value="TreeGrafter"/>
</dbReference>
<comment type="subcellular location">
    <subcellularLocation>
        <location evidence="1">Nucleus</location>
    </subcellularLocation>
</comment>
<dbReference type="GO" id="GO:0003723">
    <property type="term" value="F:RNA binding"/>
    <property type="evidence" value="ECO:0007669"/>
    <property type="project" value="TreeGrafter"/>
</dbReference>
<accession>A0A8X6IVP3</accession>
<dbReference type="PANTHER" id="PTHR11953:SF1">
    <property type="entry name" value="EXOSOME COMPLEX COMPONENT RRP46"/>
    <property type="match status" value="1"/>
</dbReference>
<dbReference type="GO" id="GO:0071028">
    <property type="term" value="P:nuclear mRNA surveillance"/>
    <property type="evidence" value="ECO:0007669"/>
    <property type="project" value="TreeGrafter"/>
</dbReference>
<evidence type="ECO:0000256" key="2">
    <source>
        <dbReference type="ARBA" id="ARBA00006678"/>
    </source>
</evidence>
<dbReference type="InterPro" id="IPR001247">
    <property type="entry name" value="ExoRNase_PH_dom1"/>
</dbReference>
<evidence type="ECO:0000256" key="3">
    <source>
        <dbReference type="ARBA" id="ARBA00022552"/>
    </source>
</evidence>
<dbReference type="InterPro" id="IPR027408">
    <property type="entry name" value="PNPase/RNase_PH_dom_sf"/>
</dbReference>
<dbReference type="Proteomes" id="UP000886998">
    <property type="component" value="Unassembled WGS sequence"/>
</dbReference>
<evidence type="ECO:0000259" key="6">
    <source>
        <dbReference type="Pfam" id="PF01138"/>
    </source>
</evidence>
<sequence length="209" mass="22862">MHAAELKNLSRSDGSALVSTGETAVQASVYGPTEIKVSKELCDKAVIEVSYVSKIFSSDIDERFMEFFIRNAVESVIITSMYPRTSINITIQEITDAGNLLACCVNAACLALLDAGIPMRGVVAAASIAFVEDKLIPFPSLKEIKLAQRISTICFESPGKTIVGIKNSSFITVEELKKTIEIARKSADDLFLFYRNVCTKKYKKTANES</sequence>
<dbReference type="GO" id="GO:0005730">
    <property type="term" value="C:nucleolus"/>
    <property type="evidence" value="ECO:0007669"/>
    <property type="project" value="TreeGrafter"/>
</dbReference>
<evidence type="ECO:0000256" key="5">
    <source>
        <dbReference type="ARBA" id="ARBA00023242"/>
    </source>
</evidence>
<organism evidence="7 8">
    <name type="scientific">Trichonephila inaurata madagascariensis</name>
    <dbReference type="NCBI Taxonomy" id="2747483"/>
    <lineage>
        <taxon>Eukaryota</taxon>
        <taxon>Metazoa</taxon>
        <taxon>Ecdysozoa</taxon>
        <taxon>Arthropoda</taxon>
        <taxon>Chelicerata</taxon>
        <taxon>Arachnida</taxon>
        <taxon>Araneae</taxon>
        <taxon>Araneomorphae</taxon>
        <taxon>Entelegynae</taxon>
        <taxon>Araneoidea</taxon>
        <taxon>Nephilidae</taxon>
        <taxon>Trichonephila</taxon>
        <taxon>Trichonephila inaurata</taxon>
    </lineage>
</organism>
<feature type="domain" description="Exoribonuclease phosphorolytic" evidence="6">
    <location>
        <begin position="5"/>
        <end position="118"/>
    </location>
</feature>
<evidence type="ECO:0000256" key="4">
    <source>
        <dbReference type="ARBA" id="ARBA00022835"/>
    </source>
</evidence>
<dbReference type="AlphaFoldDB" id="A0A8X6IVP3"/>
<name>A0A8X6IVP3_9ARAC</name>
<keyword evidence="4" id="KW-0271">Exosome</keyword>